<gene>
    <name evidence="12" type="ORF">S01H4_08013</name>
</gene>
<dbReference type="PRINTS" id="PR00696">
    <property type="entry name" value="RSOLVASERUVC"/>
</dbReference>
<keyword evidence="7" id="KW-0378">Hydrolase</keyword>
<dbReference type="GO" id="GO:0016787">
    <property type="term" value="F:hydrolase activity"/>
    <property type="evidence" value="ECO:0007669"/>
    <property type="project" value="UniProtKB-KW"/>
</dbReference>
<dbReference type="PANTHER" id="PTHR30194:SF3">
    <property type="entry name" value="CROSSOVER JUNCTION ENDODEOXYRIBONUCLEASE RUVC"/>
    <property type="match status" value="1"/>
</dbReference>
<accession>X0ZA73</accession>
<evidence type="ECO:0000313" key="12">
    <source>
        <dbReference type="EMBL" id="GAG66320.1"/>
    </source>
</evidence>
<keyword evidence="3" id="KW-0540">Nuclease</keyword>
<dbReference type="GO" id="GO:0006310">
    <property type="term" value="P:DNA recombination"/>
    <property type="evidence" value="ECO:0007669"/>
    <property type="project" value="UniProtKB-KW"/>
</dbReference>
<keyword evidence="2" id="KW-0963">Cytoplasm</keyword>
<evidence type="ECO:0000256" key="3">
    <source>
        <dbReference type="ARBA" id="ARBA00022722"/>
    </source>
</evidence>
<feature type="non-terminal residue" evidence="12">
    <location>
        <position position="1"/>
    </location>
</feature>
<reference evidence="12" key="1">
    <citation type="journal article" date="2014" name="Front. Microbiol.">
        <title>High frequency of phylogenetically diverse reductive dehalogenase-homologous genes in deep subseafloor sedimentary metagenomes.</title>
        <authorList>
            <person name="Kawai M."/>
            <person name="Futagami T."/>
            <person name="Toyoda A."/>
            <person name="Takaki Y."/>
            <person name="Nishi S."/>
            <person name="Hori S."/>
            <person name="Arai W."/>
            <person name="Tsubouchi T."/>
            <person name="Morono Y."/>
            <person name="Uchiyama I."/>
            <person name="Ito T."/>
            <person name="Fujiyama A."/>
            <person name="Inagaki F."/>
            <person name="Takami H."/>
        </authorList>
    </citation>
    <scope>NUCLEOTIDE SEQUENCE</scope>
    <source>
        <strain evidence="12">Expedition CK06-06</strain>
    </source>
</reference>
<evidence type="ECO:0000256" key="4">
    <source>
        <dbReference type="ARBA" id="ARBA00022723"/>
    </source>
</evidence>
<evidence type="ECO:0000256" key="6">
    <source>
        <dbReference type="ARBA" id="ARBA00022763"/>
    </source>
</evidence>
<name>X0ZA73_9ZZZZ</name>
<dbReference type="GO" id="GO:0004520">
    <property type="term" value="F:DNA endonuclease activity"/>
    <property type="evidence" value="ECO:0007669"/>
    <property type="project" value="InterPro"/>
</dbReference>
<evidence type="ECO:0000256" key="7">
    <source>
        <dbReference type="ARBA" id="ARBA00022801"/>
    </source>
</evidence>
<dbReference type="GO" id="GO:0046872">
    <property type="term" value="F:metal ion binding"/>
    <property type="evidence" value="ECO:0007669"/>
    <property type="project" value="UniProtKB-KW"/>
</dbReference>
<dbReference type="EMBL" id="BART01002694">
    <property type="protein sequence ID" value="GAG66320.1"/>
    <property type="molecule type" value="Genomic_DNA"/>
</dbReference>
<dbReference type="InterPro" id="IPR012337">
    <property type="entry name" value="RNaseH-like_sf"/>
</dbReference>
<keyword evidence="5" id="KW-0255">Endonuclease</keyword>
<dbReference type="InterPro" id="IPR002176">
    <property type="entry name" value="X-over_junc_endoDNase_RuvC"/>
</dbReference>
<comment type="caution">
    <text evidence="12">The sequence shown here is derived from an EMBL/GenBank/DDBJ whole genome shotgun (WGS) entry which is preliminary data.</text>
</comment>
<dbReference type="AlphaFoldDB" id="X0ZA73"/>
<keyword evidence="11" id="KW-0234">DNA repair</keyword>
<evidence type="ECO:0000256" key="5">
    <source>
        <dbReference type="ARBA" id="ARBA00022759"/>
    </source>
</evidence>
<keyword evidence="10" id="KW-0233">DNA recombination</keyword>
<keyword evidence="9" id="KW-0238">DNA-binding</keyword>
<dbReference type="SUPFAM" id="SSF53098">
    <property type="entry name" value="Ribonuclease H-like"/>
    <property type="match status" value="1"/>
</dbReference>
<dbReference type="Gene3D" id="3.30.420.10">
    <property type="entry name" value="Ribonuclease H-like superfamily/Ribonuclease H"/>
    <property type="match status" value="1"/>
</dbReference>
<evidence type="ECO:0000256" key="11">
    <source>
        <dbReference type="ARBA" id="ARBA00023204"/>
    </source>
</evidence>
<evidence type="ECO:0000256" key="9">
    <source>
        <dbReference type="ARBA" id="ARBA00023125"/>
    </source>
</evidence>
<sequence>QIKQAIVGNGRAEKYQVQSMVKILLNLSEIPQPDHAADALAAAICHIHTKY</sequence>
<dbReference type="InterPro" id="IPR036397">
    <property type="entry name" value="RNaseH_sf"/>
</dbReference>
<protein>
    <submittedName>
        <fullName evidence="12">Uncharacterized protein</fullName>
    </submittedName>
</protein>
<evidence type="ECO:0000256" key="1">
    <source>
        <dbReference type="ARBA" id="ARBA00009518"/>
    </source>
</evidence>
<dbReference type="GO" id="GO:0006281">
    <property type="term" value="P:DNA repair"/>
    <property type="evidence" value="ECO:0007669"/>
    <property type="project" value="UniProtKB-KW"/>
</dbReference>
<evidence type="ECO:0000256" key="2">
    <source>
        <dbReference type="ARBA" id="ARBA00022490"/>
    </source>
</evidence>
<evidence type="ECO:0000256" key="8">
    <source>
        <dbReference type="ARBA" id="ARBA00022842"/>
    </source>
</evidence>
<keyword evidence="6" id="KW-0227">DNA damage</keyword>
<organism evidence="12">
    <name type="scientific">marine sediment metagenome</name>
    <dbReference type="NCBI Taxonomy" id="412755"/>
    <lineage>
        <taxon>unclassified sequences</taxon>
        <taxon>metagenomes</taxon>
        <taxon>ecological metagenomes</taxon>
    </lineage>
</organism>
<keyword evidence="8" id="KW-0460">Magnesium</keyword>
<dbReference type="PANTHER" id="PTHR30194">
    <property type="entry name" value="CROSSOVER JUNCTION ENDODEOXYRIBONUCLEASE RUVC"/>
    <property type="match status" value="1"/>
</dbReference>
<comment type="similarity">
    <text evidence="1">Belongs to the RuvC family.</text>
</comment>
<dbReference type="Pfam" id="PF02075">
    <property type="entry name" value="RuvC"/>
    <property type="match status" value="1"/>
</dbReference>
<dbReference type="GO" id="GO:0003677">
    <property type="term" value="F:DNA binding"/>
    <property type="evidence" value="ECO:0007669"/>
    <property type="project" value="UniProtKB-KW"/>
</dbReference>
<evidence type="ECO:0000256" key="10">
    <source>
        <dbReference type="ARBA" id="ARBA00023172"/>
    </source>
</evidence>
<keyword evidence="4" id="KW-0479">Metal-binding</keyword>
<proteinExistence type="inferred from homology"/>